<evidence type="ECO:0000256" key="1">
    <source>
        <dbReference type="SAM" id="MobiDB-lite"/>
    </source>
</evidence>
<gene>
    <name evidence="2" type="ORF">QLH52_10675</name>
</gene>
<accession>A0ABU4UE74</accession>
<keyword evidence="3" id="KW-1185">Reference proteome</keyword>
<sequence>MSNLDKLAALEALTKPITEKAVKRARKYGSTKAVPENEDFLGEMLEGFQEEEFVEDAIIAPPQPTPAMFYGFVGEVARVAADGTEINPVAAAMVMLSFLGANAGRDSFLLINNTFHHPRLFTMHIGRSSSGGKGDSQQLVHRIRRYIEAKDAALLGRFHSGGLSTREGLAAMIHDGFGESPAIVDKRLWVIESEFANVLHQSKREGNTLSSAIREVWDGGDIKPATKSKTVGVTNPHIGIHANITPAELNKMLSAGEMTNGFANRFLMVWAENVGFEPFPKPTPERIIEDLAGRVMDILHFAKGGYPNSHNGLEMMLSQAAKQRYAEAYPSLRRPIDNEFVASLVARRAPYALRLAMLFALTDQTRVIEVCHLETALAWTDYALQTVKFVFADKASDPRQAETRQQAAKILAFLRLRPEGSSKWELTNDCFQKHSTSQKIDAALRYLLAENPPKIVQTEVKNGGRGRPKTIYTLQNSAEKINKSASRAAFGLEGDLPTAEKMRSISDEMGKNGNTPQFSQLMKTA</sequence>
<dbReference type="RefSeq" id="WP_319961518.1">
    <property type="nucleotide sequence ID" value="NZ_JAXARY010000008.1"/>
</dbReference>
<dbReference type="InterPro" id="IPR025048">
    <property type="entry name" value="DUF3987"/>
</dbReference>
<feature type="compositionally biased region" description="Polar residues" evidence="1">
    <location>
        <begin position="512"/>
        <end position="525"/>
    </location>
</feature>
<dbReference type="Proteomes" id="UP001284537">
    <property type="component" value="Unassembled WGS sequence"/>
</dbReference>
<dbReference type="Pfam" id="PF13148">
    <property type="entry name" value="DUF3987"/>
    <property type="match status" value="1"/>
</dbReference>
<protein>
    <submittedName>
        <fullName evidence="2">DUF3987 domain-containing protein</fullName>
    </submittedName>
</protein>
<name>A0ABU4UE74_9GAMM</name>
<organism evidence="2 3">
    <name type="scientific">Methylomonas defluvii</name>
    <dbReference type="NCBI Taxonomy" id="3045149"/>
    <lineage>
        <taxon>Bacteria</taxon>
        <taxon>Pseudomonadati</taxon>
        <taxon>Pseudomonadota</taxon>
        <taxon>Gammaproteobacteria</taxon>
        <taxon>Methylococcales</taxon>
        <taxon>Methylococcaceae</taxon>
        <taxon>Methylomonas</taxon>
    </lineage>
</organism>
<reference evidence="2 3" key="1">
    <citation type="submission" date="2023-11" db="EMBL/GenBank/DDBJ databases">
        <authorList>
            <person name="Ouyang M.-Y."/>
        </authorList>
    </citation>
    <scope>NUCLEOTIDE SEQUENCE [LARGE SCALE GENOMIC DNA]</scope>
    <source>
        <strain evidence="2 3">OY6</strain>
    </source>
</reference>
<evidence type="ECO:0000313" key="3">
    <source>
        <dbReference type="Proteomes" id="UP001284537"/>
    </source>
</evidence>
<proteinExistence type="predicted"/>
<comment type="caution">
    <text evidence="2">The sequence shown here is derived from an EMBL/GenBank/DDBJ whole genome shotgun (WGS) entry which is preliminary data.</text>
</comment>
<feature type="region of interest" description="Disordered" evidence="1">
    <location>
        <begin position="506"/>
        <end position="525"/>
    </location>
</feature>
<evidence type="ECO:0000313" key="2">
    <source>
        <dbReference type="EMBL" id="MDX8127747.1"/>
    </source>
</evidence>
<dbReference type="EMBL" id="JAXARY010000008">
    <property type="protein sequence ID" value="MDX8127747.1"/>
    <property type="molecule type" value="Genomic_DNA"/>
</dbReference>